<organism evidence="3 4">
    <name type="scientific">Actinocatenispora rupis</name>
    <dbReference type="NCBI Taxonomy" id="519421"/>
    <lineage>
        <taxon>Bacteria</taxon>
        <taxon>Bacillati</taxon>
        <taxon>Actinomycetota</taxon>
        <taxon>Actinomycetes</taxon>
        <taxon>Micromonosporales</taxon>
        <taxon>Micromonosporaceae</taxon>
        <taxon>Actinocatenispora</taxon>
    </lineage>
</organism>
<dbReference type="AlphaFoldDB" id="A0A8J3J660"/>
<dbReference type="Proteomes" id="UP000612808">
    <property type="component" value="Unassembled WGS sequence"/>
</dbReference>
<evidence type="ECO:0000259" key="2">
    <source>
        <dbReference type="Pfam" id="PF16655"/>
    </source>
</evidence>
<evidence type="ECO:0000313" key="3">
    <source>
        <dbReference type="EMBL" id="GID14843.1"/>
    </source>
</evidence>
<comment type="caution">
    <text evidence="3">The sequence shown here is derived from an EMBL/GenBank/DDBJ whole genome shotgun (WGS) entry which is preliminary data.</text>
</comment>
<evidence type="ECO:0000259" key="1">
    <source>
        <dbReference type="Pfam" id="PF09423"/>
    </source>
</evidence>
<dbReference type="Pfam" id="PF09423">
    <property type="entry name" value="PhoD"/>
    <property type="match status" value="1"/>
</dbReference>
<dbReference type="InterPro" id="IPR029052">
    <property type="entry name" value="Metallo-depent_PP-like"/>
</dbReference>
<dbReference type="RefSeq" id="WP_239077009.1">
    <property type="nucleotide sequence ID" value="NZ_BAAAZM010000004.1"/>
</dbReference>
<dbReference type="SUPFAM" id="SSF56300">
    <property type="entry name" value="Metallo-dependent phosphatases"/>
    <property type="match status" value="1"/>
</dbReference>
<dbReference type="Gene3D" id="3.60.21.70">
    <property type="entry name" value="PhoD-like phosphatase"/>
    <property type="match status" value="1"/>
</dbReference>
<dbReference type="PANTHER" id="PTHR43606">
    <property type="entry name" value="PHOSPHATASE, PUTATIVE (AFU_ORTHOLOGUE AFUA_6G08710)-RELATED"/>
    <property type="match status" value="1"/>
</dbReference>
<keyword evidence="4" id="KW-1185">Reference proteome</keyword>
<sequence length="521" mass="56541">MPRSPLSRRRLFVLGAGIAGAGLLAASRLPADRAAAAPALPGHPFTLGVASGDPRPDGVVLWTRLAPVPLAEDGFGGMPRRAVPVRWEVAEDESMRRIVAQGTAVAQPDLAHSVHVEVDGLRPGRDYWYRFGTGTDESPVGRTRTAPGATDPTPVTFAFVSCQQWDAGFYTAYRDLAAQYVDVVHHLGDWIYENPIAATGGKRNLATPLPAVHNQTTMTLTQYRLRHALVASDPDFVAARASAPFVATVDDHDVEDNWAGVTSPMGTTPEDFLRRRAAAFRAYYEHVPLRPSSLPTGPDMRLYRALPYGRLATFFVLDERQYRSPENIGKRDDPGRTMLGDAQERWLLDALAGSGATWQLMANQTMMFQLDRLTDPGLQQLNPDSWDGYAAARGRLFAGLAERKVRNPVVLSGDAHVHCAADLKADFADPDSATIGAEFLGTSISSGGDGSDLTAAGKEWLAANPHLRFVNSQRGYVRCRVEPAQFRADYVVLDKVTTPGGTASVRRSFVVESGRPGIQEA</sequence>
<dbReference type="PANTHER" id="PTHR43606:SF2">
    <property type="entry name" value="ALKALINE PHOSPHATASE FAMILY PROTEIN (AFU_ORTHOLOGUE AFUA_5G03860)"/>
    <property type="match status" value="1"/>
</dbReference>
<accession>A0A8J3J660</accession>
<dbReference type="Gene3D" id="2.60.40.380">
    <property type="entry name" value="Purple acid phosphatase-like, N-terminal"/>
    <property type="match status" value="1"/>
</dbReference>
<feature type="domain" description="PhoD-like phosphatase metallophosphatase" evidence="1">
    <location>
        <begin position="157"/>
        <end position="490"/>
    </location>
</feature>
<feature type="domain" description="Phospholipase D N-terminal" evidence="2">
    <location>
        <begin position="47"/>
        <end position="145"/>
    </location>
</feature>
<evidence type="ECO:0000313" key="4">
    <source>
        <dbReference type="Proteomes" id="UP000612808"/>
    </source>
</evidence>
<dbReference type="Pfam" id="PF16655">
    <property type="entry name" value="PhoD_N"/>
    <property type="match status" value="1"/>
</dbReference>
<dbReference type="EMBL" id="BOMB01000033">
    <property type="protein sequence ID" value="GID14843.1"/>
    <property type="molecule type" value="Genomic_DNA"/>
</dbReference>
<protein>
    <submittedName>
        <fullName evidence="3">Alkaline phosphatase</fullName>
    </submittedName>
</protein>
<dbReference type="CDD" id="cd07389">
    <property type="entry name" value="MPP_PhoD"/>
    <property type="match status" value="1"/>
</dbReference>
<dbReference type="InterPro" id="IPR006311">
    <property type="entry name" value="TAT_signal"/>
</dbReference>
<dbReference type="InterPro" id="IPR038607">
    <property type="entry name" value="PhoD-like_sf"/>
</dbReference>
<dbReference type="InterPro" id="IPR052900">
    <property type="entry name" value="Phospholipid_Metab_Enz"/>
</dbReference>
<dbReference type="InterPro" id="IPR018946">
    <property type="entry name" value="PhoD-like_MPP"/>
</dbReference>
<dbReference type="InterPro" id="IPR032093">
    <property type="entry name" value="PhoD_N"/>
</dbReference>
<reference evidence="3" key="1">
    <citation type="submission" date="2021-01" db="EMBL/GenBank/DDBJ databases">
        <title>Whole genome shotgun sequence of Actinocatenispora rupis NBRC 107355.</title>
        <authorList>
            <person name="Komaki H."/>
            <person name="Tamura T."/>
        </authorList>
    </citation>
    <scope>NUCLEOTIDE SEQUENCE</scope>
    <source>
        <strain evidence="3">NBRC 107355</strain>
    </source>
</reference>
<dbReference type="PROSITE" id="PS51318">
    <property type="entry name" value="TAT"/>
    <property type="match status" value="1"/>
</dbReference>
<gene>
    <name evidence="3" type="ORF">Aru02nite_57320</name>
</gene>
<name>A0A8J3J660_9ACTN</name>
<proteinExistence type="predicted"/>